<keyword evidence="2" id="KW-1185">Reference proteome</keyword>
<name>A0ABP8DVE9_9ACTN</name>
<reference evidence="2" key="1">
    <citation type="journal article" date="2019" name="Int. J. Syst. Evol. Microbiol.">
        <title>The Global Catalogue of Microorganisms (GCM) 10K type strain sequencing project: providing services to taxonomists for standard genome sequencing and annotation.</title>
        <authorList>
            <consortium name="The Broad Institute Genomics Platform"/>
            <consortium name="The Broad Institute Genome Sequencing Center for Infectious Disease"/>
            <person name="Wu L."/>
            <person name="Ma J."/>
        </authorList>
    </citation>
    <scope>NUCLEOTIDE SEQUENCE [LARGE SCALE GENOMIC DNA]</scope>
    <source>
        <strain evidence="2">JCM 17441</strain>
    </source>
</reference>
<comment type="caution">
    <text evidence="1">The sequence shown here is derived from an EMBL/GenBank/DDBJ whole genome shotgun (WGS) entry which is preliminary data.</text>
</comment>
<organism evidence="1 2">
    <name type="scientific">Dactylosporangium darangshiense</name>
    <dbReference type="NCBI Taxonomy" id="579108"/>
    <lineage>
        <taxon>Bacteria</taxon>
        <taxon>Bacillati</taxon>
        <taxon>Actinomycetota</taxon>
        <taxon>Actinomycetes</taxon>
        <taxon>Micromonosporales</taxon>
        <taxon>Micromonosporaceae</taxon>
        <taxon>Dactylosporangium</taxon>
    </lineage>
</organism>
<sequence>MIGKGRPAALCCAFSADSVQVASPWERARANGCPDMIKILQRTMDFLCDVSLISAYVGPKP</sequence>
<proteinExistence type="predicted"/>
<accession>A0ABP8DVE9</accession>
<evidence type="ECO:0000313" key="1">
    <source>
        <dbReference type="EMBL" id="GAA4263649.1"/>
    </source>
</evidence>
<dbReference type="EMBL" id="BAABAT010000075">
    <property type="protein sequence ID" value="GAA4263649.1"/>
    <property type="molecule type" value="Genomic_DNA"/>
</dbReference>
<protein>
    <submittedName>
        <fullName evidence="1">Uncharacterized protein</fullName>
    </submittedName>
</protein>
<evidence type="ECO:0000313" key="2">
    <source>
        <dbReference type="Proteomes" id="UP001500620"/>
    </source>
</evidence>
<dbReference type="Proteomes" id="UP001500620">
    <property type="component" value="Unassembled WGS sequence"/>
</dbReference>
<gene>
    <name evidence="1" type="ORF">GCM10022255_110100</name>
</gene>